<dbReference type="InterPro" id="IPR017739">
    <property type="entry name" value="T6SS-assoc_VCA0119"/>
</dbReference>
<dbReference type="RefSeq" id="WP_002779658.1">
    <property type="nucleotide sequence ID" value="NZ_AP028333.1"/>
</dbReference>
<geneLocation type="plasmid" evidence="1">
    <name>pMTVDSCj13-2</name>
</geneLocation>
<evidence type="ECO:0000313" key="6">
    <source>
        <dbReference type="Proteomes" id="UP000358933"/>
    </source>
</evidence>
<proteinExistence type="predicted"/>
<reference evidence="5" key="5">
    <citation type="submission" date="2021-12" db="EMBL/GenBank/DDBJ databases">
        <title>Prevalence of phenicol resistance gene fexA in Campylobacter isolated from poultry supply chain.</title>
        <authorList>
            <person name="Tang B."/>
            <person name="Zheng X."/>
            <person name="Lin J."/>
            <person name="Lin R."/>
            <person name="Yang H."/>
            <person name="Shen Z."/>
            <person name="Xia F."/>
        </authorList>
    </citation>
    <scope>NUCLEOTIDE SEQUENCE</scope>
    <source>
        <strain evidence="5">CJHN2011004</strain>
    </source>
</reference>
<accession>A0A1E7P876</accession>
<dbReference type="PANTHER" id="PTHR37024">
    <property type="entry name" value="TYPE VI SECRETION SYSTEM DUF2094 AND IMPA-RELATED DOMAIN PROTEIN"/>
    <property type="match status" value="1"/>
</dbReference>
<dbReference type="EMBL" id="AACHYE010000023">
    <property type="protein sequence ID" value="EAK6414116.1"/>
    <property type="molecule type" value="Genomic_DNA"/>
</dbReference>
<evidence type="ECO:0000313" key="2">
    <source>
        <dbReference type="EMBL" id="EAK6414116.1"/>
    </source>
</evidence>
<organism evidence="1">
    <name type="scientific">Campylobacter jejuni</name>
    <dbReference type="NCBI Taxonomy" id="197"/>
    <lineage>
        <taxon>Bacteria</taxon>
        <taxon>Pseudomonadati</taxon>
        <taxon>Campylobacterota</taxon>
        <taxon>Epsilonproteobacteria</taxon>
        <taxon>Campylobacterales</taxon>
        <taxon>Campylobacteraceae</taxon>
        <taxon>Campylobacter</taxon>
    </lineage>
</organism>
<reference evidence="2 7" key="2">
    <citation type="submission" date="2018-05" db="EMBL/GenBank/DDBJ databases">
        <authorList>
            <consortium name="NARMS: The National Antimicrobial Resistance Monitoring System"/>
        </authorList>
    </citation>
    <scope>NUCLEOTIDE SEQUENCE [LARGE SCALE GENOMIC DNA]</scope>
    <source>
        <strain evidence="2 7">CVM N62988</strain>
    </source>
</reference>
<dbReference type="PANTHER" id="PTHR37024:SF5">
    <property type="entry name" value="IMPA N-TERMINAL DOMAIN-CONTAINING PROTEIN"/>
    <property type="match status" value="1"/>
</dbReference>
<dbReference type="AlphaFoldDB" id="A0A1E7P876"/>
<dbReference type="Proteomes" id="UP001199644">
    <property type="component" value="Unassembled WGS sequence"/>
</dbReference>
<dbReference type="EMBL" id="JAJUOL010000013">
    <property type="protein sequence ID" value="MCH3852262.1"/>
    <property type="molecule type" value="Genomic_DNA"/>
</dbReference>
<reference evidence="4 8" key="4">
    <citation type="submission" date="2019-10" db="EMBL/GenBank/DDBJ databases">
        <authorList>
            <consortium name="PulseNet: The National Subtyping Network for Foodborne Disease Surveillance"/>
            <person name="Tarr C.L."/>
            <person name="Trees E."/>
            <person name="Katz L.S."/>
            <person name="Carleton-Romer H.A."/>
            <person name="Stroika S."/>
            <person name="Kucerova Z."/>
            <person name="Roache K.F."/>
            <person name="Sabol A.L."/>
            <person name="Besser J."/>
            <person name="Gerner-Smidt P."/>
        </authorList>
    </citation>
    <scope>NUCLEOTIDE SEQUENCE [LARGE SCALE GENOMIC DNA]</scope>
    <source>
        <strain evidence="4 8">PNUSAC012955</strain>
    </source>
</reference>
<evidence type="ECO:0000313" key="1">
    <source>
        <dbReference type="EMBL" id="AOV09408.1"/>
    </source>
</evidence>
<dbReference type="PATRIC" id="fig|197.5230.peg.857"/>
<evidence type="ECO:0000313" key="8">
    <source>
        <dbReference type="Proteomes" id="UP000482054"/>
    </source>
</evidence>
<evidence type="ECO:0000313" key="7">
    <source>
        <dbReference type="Proteomes" id="UP000392616"/>
    </source>
</evidence>
<dbReference type="EMBL" id="AAMOXJ010000020">
    <property type="protein sequence ID" value="EDJ6169658.1"/>
    <property type="molecule type" value="Genomic_DNA"/>
</dbReference>
<dbReference type="Proteomes" id="UP000392616">
    <property type="component" value="Unassembled WGS sequence"/>
</dbReference>
<dbReference type="Proteomes" id="UP000358933">
    <property type="component" value="Unassembled WGS sequence"/>
</dbReference>
<evidence type="ECO:0000313" key="3">
    <source>
        <dbReference type="EMBL" id="EAK8193626.1"/>
    </source>
</evidence>
<evidence type="ECO:0000313" key="5">
    <source>
        <dbReference type="EMBL" id="MCH3852262.1"/>
    </source>
</evidence>
<dbReference type="EMBL" id="CP017417">
    <property type="protein sequence ID" value="AOV09408.1"/>
    <property type="molecule type" value="Genomic_DNA"/>
</dbReference>
<gene>
    <name evidence="2" type="ORF">B7A03_08905</name>
    <name evidence="3" type="ORF">E7N58_05520</name>
    <name evidence="4" type="ORF">GFF90_08705</name>
    <name evidence="5" type="ORF">LZC39_09155</name>
    <name evidence="1" type="ORF">MTVDSCj13_b0061</name>
</gene>
<dbReference type="Proteomes" id="UP000482054">
    <property type="component" value="Unassembled WGS sequence"/>
</dbReference>
<reference evidence="3 6" key="3">
    <citation type="submission" date="2019-04" db="EMBL/GenBank/DDBJ databases">
        <authorList>
            <person name="Ashton P.M."/>
            <person name="Dallman T."/>
            <person name="Nair S."/>
            <person name="De Pinna E."/>
            <person name="Peters T."/>
            <person name="Grant K."/>
        </authorList>
    </citation>
    <scope>NUCLEOTIDE SEQUENCE [LARGE SCALE GENOMIC DNA]</scope>
    <source>
        <strain evidence="3 6">OXC2299</strain>
    </source>
</reference>
<evidence type="ECO:0000313" key="4">
    <source>
        <dbReference type="EMBL" id="EDJ6169658.1"/>
    </source>
</evidence>
<sequence>MYFCDQLKNNLDELQEFQLLEDEMSKYKTLNHENISWDKVYQYSQFILLNHSLDFKICNYFLLSCFNLNNEECFEKLLLLFQHLKKLIDENNAYILAQKRKIQNFIQNFIQEYNKTKVLISSEIVNQFITLFSEFENLLSCNFAKIEIAQVAPQLPKSPVTQVSVNIRSDNINSLNEREYKNFYQKLAFELLEEDENNLNIYALFTQAMWGKIRCLPECNNEKITKIRKPDADIIRILLSDKENDIEHIKCFMHELILNPFWIEGVQLFCDFLEKKKKNKQLDILIILTSDFISKFDTIELLRFQNGDFICKEEVYKYFVKSKENKKSFFSSKKTDKEHTLQDFEQMLMNIDKENFNNSIMNNINSLLDMVKIFESKGMKKNSKILNIYLVELMEKTLLKDYLAEEYENAKSKIK</sequence>
<name>A0A1E7P876_CAMJU</name>
<reference evidence="1" key="1">
    <citation type="submission" date="2016-09" db="EMBL/GenBank/DDBJ databases">
        <title>Complete genome of Campylobacter jejuni subsp. jejuni str.MTVDSCj13, Isolated from a Naturally Colonized Farm-Raised Chicken.</title>
        <authorList>
            <person name="Taveirne M.E."/>
            <person name="Parker C.T."/>
            <person name="Huynh S."/>
            <person name="DiRita V.J."/>
        </authorList>
    </citation>
    <scope>NUCLEOTIDE SEQUENCE</scope>
    <source>
        <strain evidence="1">MTVDSCj13</strain>
        <plasmid evidence="1">pMTVDSCj13-2</plasmid>
    </source>
</reference>
<protein>
    <submittedName>
        <fullName evidence="2">Nucleobase:cation symporter</fullName>
    </submittedName>
    <submittedName>
        <fullName evidence="5">Type VI secretion system domain-containing protein</fullName>
    </submittedName>
    <submittedName>
        <fullName evidence="1">Type VI secretion system protein VasJ</fullName>
    </submittedName>
</protein>
<dbReference type="Pfam" id="PF16989">
    <property type="entry name" value="T6SS_VasJ"/>
    <property type="match status" value="1"/>
</dbReference>
<keyword evidence="1" id="KW-0614">Plasmid</keyword>
<dbReference type="EMBL" id="AACJKW010000007">
    <property type="protein sequence ID" value="EAK8193626.1"/>
    <property type="molecule type" value="Genomic_DNA"/>
</dbReference>